<reference evidence="2" key="1">
    <citation type="submission" date="2023-06" db="EMBL/GenBank/DDBJ databases">
        <authorList>
            <person name="Kurt Z."/>
        </authorList>
    </citation>
    <scope>NUCLEOTIDE SEQUENCE</scope>
</reference>
<dbReference type="GO" id="GO:0016787">
    <property type="term" value="F:hydrolase activity"/>
    <property type="evidence" value="ECO:0007669"/>
    <property type="project" value="InterPro"/>
</dbReference>
<dbReference type="Pfam" id="PF00149">
    <property type="entry name" value="Metallophos"/>
    <property type="match status" value="1"/>
</dbReference>
<dbReference type="EMBL" id="CATOUU010000380">
    <property type="protein sequence ID" value="CAI9927250.1"/>
    <property type="molecule type" value="Genomic_DNA"/>
</dbReference>
<dbReference type="InterPro" id="IPR029052">
    <property type="entry name" value="Metallo-depent_PP-like"/>
</dbReference>
<gene>
    <name evidence="2" type="ORF">HINF_LOCUS14895</name>
    <name evidence="3" type="ORF">HINF_LOCUS1807</name>
</gene>
<sequence length="236" mass="26617">MLRVTTISDMHGKHSKLDKYLPGGDVLFCTGDITPHGKHSEEGITEVLFWLNKQNYARIVFVAGNHDYFFQKNRVLIRQLVSKFPKLVYLEDEQIWLTINNVTFSVFGSPHAPVANNNAFLLTDPDKLNLRFAAANHPDVVLTHGPPHGILDGIGYGRHAGCKFLHSKLKILNPKLFLFGHIHQGYGHEVVHGTHYFNGSVLSKSYQFENVPLSFVWKFDTNGVFFDGKDEEGSGK</sequence>
<dbReference type="InterPro" id="IPR004843">
    <property type="entry name" value="Calcineurin-like_PHP"/>
</dbReference>
<dbReference type="AlphaFoldDB" id="A0AA86TT02"/>
<dbReference type="Proteomes" id="UP001642409">
    <property type="component" value="Unassembled WGS sequence"/>
</dbReference>
<evidence type="ECO:0000313" key="4">
    <source>
        <dbReference type="Proteomes" id="UP001642409"/>
    </source>
</evidence>
<dbReference type="InterPro" id="IPR051693">
    <property type="entry name" value="UPF0046_metallophosphoest"/>
</dbReference>
<name>A0AA86TT02_9EUKA</name>
<proteinExistence type="predicted"/>
<evidence type="ECO:0000313" key="2">
    <source>
        <dbReference type="EMBL" id="CAI9927250.1"/>
    </source>
</evidence>
<dbReference type="SUPFAM" id="SSF56300">
    <property type="entry name" value="Metallo-dependent phosphatases"/>
    <property type="match status" value="1"/>
</dbReference>
<dbReference type="PANTHER" id="PTHR12905:SF0">
    <property type="entry name" value="CALCINEURIN-LIKE PHOSPHOESTERASE DOMAIN-CONTAINING PROTEIN"/>
    <property type="match status" value="1"/>
</dbReference>
<organism evidence="2">
    <name type="scientific">Hexamita inflata</name>
    <dbReference type="NCBI Taxonomy" id="28002"/>
    <lineage>
        <taxon>Eukaryota</taxon>
        <taxon>Metamonada</taxon>
        <taxon>Diplomonadida</taxon>
        <taxon>Hexamitidae</taxon>
        <taxon>Hexamitinae</taxon>
        <taxon>Hexamita</taxon>
    </lineage>
</organism>
<dbReference type="EMBL" id="CAXDID020000003">
    <property type="protein sequence ID" value="CAL5972242.1"/>
    <property type="molecule type" value="Genomic_DNA"/>
</dbReference>
<evidence type="ECO:0000313" key="3">
    <source>
        <dbReference type="EMBL" id="CAL5972242.1"/>
    </source>
</evidence>
<accession>A0AA86TT02</accession>
<comment type="caution">
    <text evidence="2">The sequence shown here is derived from an EMBL/GenBank/DDBJ whole genome shotgun (WGS) entry which is preliminary data.</text>
</comment>
<feature type="domain" description="Calcineurin-like phosphoesterase" evidence="1">
    <location>
        <begin position="2"/>
        <end position="184"/>
    </location>
</feature>
<keyword evidence="4" id="KW-1185">Reference proteome</keyword>
<dbReference type="Gene3D" id="3.60.21.10">
    <property type="match status" value="1"/>
</dbReference>
<evidence type="ECO:0000259" key="1">
    <source>
        <dbReference type="Pfam" id="PF00149"/>
    </source>
</evidence>
<dbReference type="PANTHER" id="PTHR12905">
    <property type="entry name" value="METALLOPHOSPHOESTERASE"/>
    <property type="match status" value="1"/>
</dbReference>
<protein>
    <submittedName>
        <fullName evidence="2">Calcineurin-like phosphoesterase</fullName>
    </submittedName>
    <submittedName>
        <fullName evidence="3">Calcineurin-like_phosphoesterase</fullName>
    </submittedName>
</protein>
<reference evidence="3 4" key="2">
    <citation type="submission" date="2024-07" db="EMBL/GenBank/DDBJ databases">
        <authorList>
            <person name="Akdeniz Z."/>
        </authorList>
    </citation>
    <scope>NUCLEOTIDE SEQUENCE [LARGE SCALE GENOMIC DNA]</scope>
</reference>